<evidence type="ECO:0000313" key="2">
    <source>
        <dbReference type="Proteomes" id="UP000220214"/>
    </source>
</evidence>
<feature type="non-terminal residue" evidence="1">
    <location>
        <position position="85"/>
    </location>
</feature>
<protein>
    <submittedName>
        <fullName evidence="1">Uncharacterized protein</fullName>
    </submittedName>
</protein>
<name>A0A1D3JNX5_PLABE</name>
<dbReference type="EMBL" id="FLVA01000031">
    <property type="protein sequence ID" value="SBW38089.1"/>
    <property type="molecule type" value="Genomic_DNA"/>
</dbReference>
<organism evidence="1 2">
    <name type="scientific">Plasmodium berghei</name>
    <dbReference type="NCBI Taxonomy" id="5821"/>
    <lineage>
        <taxon>Eukaryota</taxon>
        <taxon>Sar</taxon>
        <taxon>Alveolata</taxon>
        <taxon>Apicomplexa</taxon>
        <taxon>Aconoidasida</taxon>
        <taxon>Haemosporida</taxon>
        <taxon>Plasmodiidae</taxon>
        <taxon>Plasmodium</taxon>
        <taxon>Plasmodium (Vinckeia)</taxon>
    </lineage>
</organism>
<sequence>MQYFYEKKYRGHTDVEKIQYIIINQNEYNEIINMLWGPNYKKLFNNGSVKIVRVYNPNLVMIQQRYKKKFGRRQKYFYALATKVE</sequence>
<dbReference type="SUPFAM" id="SSF55961">
    <property type="entry name" value="Bet v1-like"/>
    <property type="match status" value="1"/>
</dbReference>
<proteinExistence type="predicted"/>
<gene>
    <name evidence="1" type="ORF">PBNK65E_000491300</name>
</gene>
<dbReference type="AlphaFoldDB" id="A0A1D3JNX5"/>
<accession>A0A1D3JNX5</accession>
<evidence type="ECO:0000313" key="1">
    <source>
        <dbReference type="EMBL" id="SBW38089.1"/>
    </source>
</evidence>
<dbReference type="Proteomes" id="UP000220214">
    <property type="component" value="Unassembled WGS sequence"/>
</dbReference>
<reference evidence="1 2" key="1">
    <citation type="submission" date="2016-05" db="EMBL/GenBank/DDBJ databases">
        <authorList>
            <consortium name="Pathogen Informatics"/>
        </authorList>
    </citation>
    <scope>NUCLEOTIDE SEQUENCE [LARGE SCALE GENOMIC DNA]</scope>
    <source>
        <strain evidence="1 2">NK65e</strain>
    </source>
</reference>